<gene>
    <name evidence="1" type="ORF">H920_06046</name>
</gene>
<sequence>MAACLCQPPDDPACTSAKAQGQYHKGKAYELQPTPWLELDDILSLPWTLIFERTWFAQGLPGPSLAASPVDPAPSFTSSTHPVDLIQPRVYTLLLIAFARALTILFHHPSPPSRYSYSTFITSHITTDKVITFIAAHATFTAPQTINTIPCNTPEPSPPLSSYHLCPQRNSHTTPPYHRWY</sequence>
<dbReference type="EMBL" id="KN122157">
    <property type="protein sequence ID" value="KFO32485.1"/>
    <property type="molecule type" value="Genomic_DNA"/>
</dbReference>
<proteinExistence type="predicted"/>
<organism evidence="1 2">
    <name type="scientific">Fukomys damarensis</name>
    <name type="common">Damaraland mole rat</name>
    <name type="synonym">Cryptomys damarensis</name>
    <dbReference type="NCBI Taxonomy" id="885580"/>
    <lineage>
        <taxon>Eukaryota</taxon>
        <taxon>Metazoa</taxon>
        <taxon>Chordata</taxon>
        <taxon>Craniata</taxon>
        <taxon>Vertebrata</taxon>
        <taxon>Euteleostomi</taxon>
        <taxon>Mammalia</taxon>
        <taxon>Eutheria</taxon>
        <taxon>Euarchontoglires</taxon>
        <taxon>Glires</taxon>
        <taxon>Rodentia</taxon>
        <taxon>Hystricomorpha</taxon>
        <taxon>Bathyergidae</taxon>
        <taxon>Fukomys</taxon>
    </lineage>
</organism>
<reference evidence="1 2" key="1">
    <citation type="submission" date="2013-11" db="EMBL/GenBank/DDBJ databases">
        <title>The Damaraland mole rat (Fukomys damarensis) genome and evolution of African mole rats.</title>
        <authorList>
            <person name="Gladyshev V.N."/>
            <person name="Fang X."/>
        </authorList>
    </citation>
    <scope>NUCLEOTIDE SEQUENCE [LARGE SCALE GENOMIC DNA]</scope>
    <source>
        <tissue evidence="1">Liver</tissue>
    </source>
</reference>
<keyword evidence="2" id="KW-1185">Reference proteome</keyword>
<dbReference type="Proteomes" id="UP000028990">
    <property type="component" value="Unassembled WGS sequence"/>
</dbReference>
<name>A0A091DQD7_FUKDA</name>
<evidence type="ECO:0000313" key="1">
    <source>
        <dbReference type="EMBL" id="KFO32485.1"/>
    </source>
</evidence>
<protein>
    <submittedName>
        <fullName evidence="1">Uncharacterized protein</fullName>
    </submittedName>
</protein>
<accession>A0A091DQD7</accession>
<dbReference type="AlphaFoldDB" id="A0A091DQD7"/>
<evidence type="ECO:0000313" key="2">
    <source>
        <dbReference type="Proteomes" id="UP000028990"/>
    </source>
</evidence>